<evidence type="ECO:0000313" key="2">
    <source>
        <dbReference type="Proteomes" id="UP000247459"/>
    </source>
</evidence>
<comment type="caution">
    <text evidence="1">The sequence shown here is derived from an EMBL/GenBank/DDBJ whole genome shotgun (WGS) entry which is preliminary data.</text>
</comment>
<dbReference type="AlphaFoldDB" id="A0A2W0CEX1"/>
<gene>
    <name evidence="1" type="ORF">PIL02S_00317</name>
</gene>
<dbReference type="EMBL" id="PRLG01000002">
    <property type="protein sequence ID" value="PYY31226.1"/>
    <property type="molecule type" value="Genomic_DNA"/>
</dbReference>
<protein>
    <submittedName>
        <fullName evidence="1">Uncharacterized protein</fullName>
    </submittedName>
</protein>
<sequence length="52" mass="6210">MPFIGGMILVFILAFILWSLMFPLFNMVGRRVLKRYNKFKQEENVNEESKDV</sequence>
<proteinExistence type="predicted"/>
<name>A0A2W0CEX1_9BACL</name>
<accession>A0A2W0CEX1</accession>
<evidence type="ECO:0000313" key="1">
    <source>
        <dbReference type="EMBL" id="PYY31226.1"/>
    </source>
</evidence>
<dbReference type="Proteomes" id="UP000247459">
    <property type="component" value="Unassembled WGS sequence"/>
</dbReference>
<reference evidence="1 2" key="1">
    <citation type="submission" date="2018-01" db="EMBL/GenBank/DDBJ databases">
        <title>Genome sequence of the PGP bacterium Paenibacillus illinoisensis E3.</title>
        <authorList>
            <person name="Rolli E."/>
            <person name="Marasco R."/>
            <person name="Bessem C."/>
            <person name="Michoud G."/>
            <person name="Gaiarsa S."/>
            <person name="Borin S."/>
            <person name="Daffonchio D."/>
        </authorList>
    </citation>
    <scope>NUCLEOTIDE SEQUENCE [LARGE SCALE GENOMIC DNA]</scope>
    <source>
        <strain evidence="1 2">E3</strain>
    </source>
</reference>
<organism evidence="1 2">
    <name type="scientific">Paenibacillus illinoisensis</name>
    <dbReference type="NCBI Taxonomy" id="59845"/>
    <lineage>
        <taxon>Bacteria</taxon>
        <taxon>Bacillati</taxon>
        <taxon>Bacillota</taxon>
        <taxon>Bacilli</taxon>
        <taxon>Bacillales</taxon>
        <taxon>Paenibacillaceae</taxon>
        <taxon>Paenibacillus</taxon>
    </lineage>
</organism>